<keyword evidence="3" id="KW-1003">Cell membrane</keyword>
<dbReference type="GO" id="GO:0055085">
    <property type="term" value="P:transmembrane transport"/>
    <property type="evidence" value="ECO:0007669"/>
    <property type="project" value="InterPro"/>
</dbReference>
<dbReference type="SUPFAM" id="SSF161098">
    <property type="entry name" value="MetI-like"/>
    <property type="match status" value="1"/>
</dbReference>
<evidence type="ECO:0000256" key="3">
    <source>
        <dbReference type="ARBA" id="ARBA00022475"/>
    </source>
</evidence>
<feature type="transmembrane region" description="Helical" evidence="8">
    <location>
        <begin position="161"/>
        <end position="184"/>
    </location>
</feature>
<evidence type="ECO:0000256" key="6">
    <source>
        <dbReference type="ARBA" id="ARBA00022989"/>
    </source>
</evidence>
<organism evidence="10 11">
    <name type="scientific">Arthrobacter wenxiniae</name>
    <dbReference type="NCBI Taxonomy" id="2713570"/>
    <lineage>
        <taxon>Bacteria</taxon>
        <taxon>Bacillati</taxon>
        <taxon>Actinomycetota</taxon>
        <taxon>Actinomycetes</taxon>
        <taxon>Micrococcales</taxon>
        <taxon>Micrococcaceae</taxon>
        <taxon>Arthrobacter</taxon>
    </lineage>
</organism>
<comment type="similarity">
    <text evidence="8">Belongs to the binding-protein-dependent transport system permease family.</text>
</comment>
<dbReference type="RefSeq" id="WP_176634013.1">
    <property type="nucleotide sequence ID" value="NZ_JAAMFM010000004.1"/>
</dbReference>
<dbReference type="PANTHER" id="PTHR43357">
    <property type="entry name" value="INNER MEMBRANE ABC TRANSPORTER PERMEASE PROTEIN YDCV"/>
    <property type="match status" value="1"/>
</dbReference>
<keyword evidence="5 8" id="KW-0812">Transmembrane</keyword>
<keyword evidence="6 8" id="KW-1133">Transmembrane helix</keyword>
<proteinExistence type="inferred from homology"/>
<evidence type="ECO:0000256" key="4">
    <source>
        <dbReference type="ARBA" id="ARBA00022519"/>
    </source>
</evidence>
<keyword evidence="2 8" id="KW-0813">Transport</keyword>
<evidence type="ECO:0000313" key="10">
    <source>
        <dbReference type="EMBL" id="NVM94300.1"/>
    </source>
</evidence>
<feature type="domain" description="ABC transmembrane type-1" evidence="9">
    <location>
        <begin position="49"/>
        <end position="237"/>
    </location>
</feature>
<feature type="transmembrane region" description="Helical" evidence="8">
    <location>
        <begin position="218"/>
        <end position="237"/>
    </location>
</feature>
<dbReference type="EMBL" id="JAAMFM010000004">
    <property type="protein sequence ID" value="NVM94300.1"/>
    <property type="molecule type" value="Genomic_DNA"/>
</dbReference>
<keyword evidence="4" id="KW-0997">Cell inner membrane</keyword>
<feature type="transmembrane region" description="Helical" evidence="8">
    <location>
        <begin position="190"/>
        <end position="211"/>
    </location>
</feature>
<dbReference type="InterPro" id="IPR000515">
    <property type="entry name" value="MetI-like"/>
</dbReference>
<comment type="subcellular location">
    <subcellularLocation>
        <location evidence="1">Cell inner membrane</location>
        <topology evidence="1">Multi-pass membrane protein</topology>
    </subcellularLocation>
    <subcellularLocation>
        <location evidence="8">Cell membrane</location>
        <topology evidence="8">Multi-pass membrane protein</topology>
    </subcellularLocation>
</comment>
<dbReference type="PANTHER" id="PTHR43357:SF4">
    <property type="entry name" value="INNER MEMBRANE ABC TRANSPORTER PERMEASE PROTEIN YDCV"/>
    <property type="match status" value="1"/>
</dbReference>
<dbReference type="Pfam" id="PF00528">
    <property type="entry name" value="BPD_transp_1"/>
    <property type="match status" value="1"/>
</dbReference>
<reference evidence="10 11" key="1">
    <citation type="submission" date="2020-02" db="EMBL/GenBank/DDBJ databases">
        <title>Genome sequence of strain AETb3-4.</title>
        <authorList>
            <person name="Gao J."/>
            <person name="Zhang X."/>
        </authorList>
    </citation>
    <scope>NUCLEOTIDE SEQUENCE [LARGE SCALE GENOMIC DNA]</scope>
    <source>
        <strain evidence="10 11">AETb3-4</strain>
    </source>
</reference>
<dbReference type="PROSITE" id="PS50928">
    <property type="entry name" value="ABC_TM1"/>
    <property type="match status" value="1"/>
</dbReference>
<dbReference type="Gene3D" id="1.10.3720.10">
    <property type="entry name" value="MetI-like"/>
    <property type="match status" value="1"/>
</dbReference>
<evidence type="ECO:0000259" key="9">
    <source>
        <dbReference type="PROSITE" id="PS50928"/>
    </source>
</evidence>
<evidence type="ECO:0000256" key="8">
    <source>
        <dbReference type="RuleBase" id="RU363032"/>
    </source>
</evidence>
<evidence type="ECO:0000313" key="11">
    <source>
        <dbReference type="Proteomes" id="UP000543556"/>
    </source>
</evidence>
<accession>A0A7Y7LXF4</accession>
<dbReference type="CDD" id="cd06261">
    <property type="entry name" value="TM_PBP2"/>
    <property type="match status" value="1"/>
</dbReference>
<feature type="transmembrane region" description="Helical" evidence="8">
    <location>
        <begin position="88"/>
        <end position="109"/>
    </location>
</feature>
<name>A0A7Y7LXF4_9MICC</name>
<comment type="caution">
    <text evidence="10">The sequence shown here is derived from an EMBL/GenBank/DDBJ whole genome shotgun (WGS) entry which is preliminary data.</text>
</comment>
<dbReference type="InterPro" id="IPR035906">
    <property type="entry name" value="MetI-like_sf"/>
</dbReference>
<dbReference type="Proteomes" id="UP000543556">
    <property type="component" value="Unassembled WGS sequence"/>
</dbReference>
<feature type="transmembrane region" description="Helical" evidence="8">
    <location>
        <begin position="55"/>
        <end position="76"/>
    </location>
</feature>
<dbReference type="GO" id="GO:0005886">
    <property type="term" value="C:plasma membrane"/>
    <property type="evidence" value="ECO:0007669"/>
    <property type="project" value="UniProtKB-SubCell"/>
</dbReference>
<dbReference type="AlphaFoldDB" id="A0A7Y7LXF4"/>
<evidence type="ECO:0000256" key="2">
    <source>
        <dbReference type="ARBA" id="ARBA00022448"/>
    </source>
</evidence>
<sequence>MIVVFIVAPLAVVAASSFTATGYVTFPPKGFSLEWYVKSAQDATFVDALWVSLRLGTLTTFISVVAGVLAAYGITYNNGRLGAFFEQIFLSPIMLPGVVLGLGILFVLSASGWRGTFEGGVLAHVIVACPFVTRAVLAGLRQLDPRLEEASRSLGAGPVHTFLRIVVPSVRGSIIGGAVFAFVISFDEAVVTLFLTGPTFSTLPVTIFTYVQYSNDPTIAAVSTVIVVFCVILVGLVTRNPKGRHDR</sequence>
<evidence type="ECO:0000256" key="1">
    <source>
        <dbReference type="ARBA" id="ARBA00004429"/>
    </source>
</evidence>
<protein>
    <submittedName>
        <fullName evidence="10">ABC transporter permease</fullName>
    </submittedName>
</protein>
<keyword evidence="7 8" id="KW-0472">Membrane</keyword>
<gene>
    <name evidence="10" type="ORF">G6034_05135</name>
</gene>
<evidence type="ECO:0000256" key="5">
    <source>
        <dbReference type="ARBA" id="ARBA00022692"/>
    </source>
</evidence>
<evidence type="ECO:0000256" key="7">
    <source>
        <dbReference type="ARBA" id="ARBA00023136"/>
    </source>
</evidence>
<keyword evidence="11" id="KW-1185">Reference proteome</keyword>